<evidence type="ECO:0000256" key="3">
    <source>
        <dbReference type="ARBA" id="ARBA00022692"/>
    </source>
</evidence>
<evidence type="ECO:0000256" key="1">
    <source>
        <dbReference type="ARBA" id="ARBA00004442"/>
    </source>
</evidence>
<evidence type="ECO:0000256" key="6">
    <source>
        <dbReference type="SAM" id="SignalP"/>
    </source>
</evidence>
<keyword evidence="4" id="KW-0472">Membrane</keyword>
<comment type="caution">
    <text evidence="7">The sequence shown here is derived from an EMBL/GenBank/DDBJ whole genome shotgun (WGS) entry which is preliminary data.</text>
</comment>
<dbReference type="InterPro" id="IPR051906">
    <property type="entry name" value="TolC-like"/>
</dbReference>
<evidence type="ECO:0000256" key="5">
    <source>
        <dbReference type="ARBA" id="ARBA00023237"/>
    </source>
</evidence>
<keyword evidence="3" id="KW-0812">Transmembrane</keyword>
<comment type="subcellular location">
    <subcellularLocation>
        <location evidence="1">Cell outer membrane</location>
    </subcellularLocation>
</comment>
<dbReference type="RefSeq" id="WP_277579474.1">
    <property type="nucleotide sequence ID" value="NZ_JANRMI010000005.1"/>
</dbReference>
<evidence type="ECO:0000313" key="7">
    <source>
        <dbReference type="EMBL" id="MDG0817998.1"/>
    </source>
</evidence>
<dbReference type="PANTHER" id="PTHR30026:SF23">
    <property type="entry name" value="TO APRF-PUTATIVE OUTER MEMBRANE EFFLUX PROTEIN OR SECRETED ALKALINE PHOSPHATASE-RELATED"/>
    <property type="match status" value="1"/>
</dbReference>
<feature type="chain" id="PRO_5045643760" evidence="6">
    <location>
        <begin position="20"/>
        <end position="501"/>
    </location>
</feature>
<dbReference type="SUPFAM" id="SSF56954">
    <property type="entry name" value="Outer membrane efflux proteins (OEP)"/>
    <property type="match status" value="1"/>
</dbReference>
<gene>
    <name evidence="7" type="ORF">NWE73_16565</name>
</gene>
<keyword evidence="5" id="KW-0998">Cell outer membrane</keyword>
<feature type="signal peptide" evidence="6">
    <location>
        <begin position="1"/>
        <end position="19"/>
    </location>
</feature>
<dbReference type="PANTHER" id="PTHR30026">
    <property type="entry name" value="OUTER MEMBRANE PROTEIN TOLC"/>
    <property type="match status" value="1"/>
</dbReference>
<organism evidence="7 8">
    <name type="scientific">Bdellovibrio svalbardensis</name>
    <dbReference type="NCBI Taxonomy" id="2972972"/>
    <lineage>
        <taxon>Bacteria</taxon>
        <taxon>Pseudomonadati</taxon>
        <taxon>Bdellovibrionota</taxon>
        <taxon>Bdellovibrionia</taxon>
        <taxon>Bdellovibrionales</taxon>
        <taxon>Pseudobdellovibrionaceae</taxon>
        <taxon>Bdellovibrio</taxon>
    </lineage>
</organism>
<evidence type="ECO:0000256" key="2">
    <source>
        <dbReference type="ARBA" id="ARBA00022452"/>
    </source>
</evidence>
<evidence type="ECO:0000313" key="8">
    <source>
        <dbReference type="Proteomes" id="UP001152321"/>
    </source>
</evidence>
<keyword evidence="2" id="KW-1134">Transmembrane beta strand</keyword>
<name>A0ABT6DS62_9BACT</name>
<dbReference type="Proteomes" id="UP001152321">
    <property type="component" value="Unassembled WGS sequence"/>
</dbReference>
<keyword evidence="8" id="KW-1185">Reference proteome</keyword>
<accession>A0ABT6DS62</accession>
<keyword evidence="6" id="KW-0732">Signal</keyword>
<dbReference type="EMBL" id="JANRMI010000005">
    <property type="protein sequence ID" value="MDG0817998.1"/>
    <property type="molecule type" value="Genomic_DNA"/>
</dbReference>
<protein>
    <submittedName>
        <fullName evidence="7">TolC family protein</fullName>
    </submittedName>
</protein>
<evidence type="ECO:0000256" key="4">
    <source>
        <dbReference type="ARBA" id="ARBA00023136"/>
    </source>
</evidence>
<sequence>MVKSFLFLLSTTVLNFSWAATEPSPQPAPLATATGKDITLTQKLVAELALSQGYRTKEVNLQYQTFRLNVAQTMSAYDWIVTAETGYQYEKPAGLLSSGTSQLDNKYQQYKTSIALNKPFTTGTLLGVQINRLSQQADLDPVITNPPPTNQTTDSVGIILEQSLWQNFFGTADRATVNSANYTYTAQEILRANDLEDVVLEAIRQYWTTFAAQENFKEAIVSRDRYKKLVDAVKRKTSLGYSNPGDLPQAQAEFETREQAVKTASTSYLNNLTTLITLLNLDPAANIKFEATTLLPNVPKLPAKNIEDLRTIRSQKLKVAAANENLDASKSKSHPTLNLVGQAVSEGWGEGSQDSYSQVVSSNRPKYYIGLKFKYNFGSDVQNEDIINKKINKDLEETRLSLSTLNAQDLQNQAERRVQETYALALSAEKQKTFREKAAQELNRSYSQGRTDISILITAMNNFVTAEVQFIQAVGNYHIALNEWAATRDELIPDAPKSEAQ</sequence>
<reference evidence="7" key="1">
    <citation type="submission" date="2022-08" db="EMBL/GenBank/DDBJ databases">
        <title>Novel Bdellovibrio Species Isolated from Svalbard: Designation Bdellovibrio svalbardensis.</title>
        <authorList>
            <person name="Mitchell R.J."/>
            <person name="Choi S.Y."/>
        </authorList>
    </citation>
    <scope>NUCLEOTIDE SEQUENCE</scope>
    <source>
        <strain evidence="7">PAP01</strain>
    </source>
</reference>
<proteinExistence type="predicted"/>
<dbReference type="Gene3D" id="1.20.1600.10">
    <property type="entry name" value="Outer membrane efflux proteins (OEP)"/>
    <property type="match status" value="1"/>
</dbReference>